<evidence type="ECO:0000259" key="12">
    <source>
        <dbReference type="SMART" id="SM00228"/>
    </source>
</evidence>
<keyword evidence="7 11" id="KW-0862">Zinc</keyword>
<dbReference type="CDD" id="cd06163">
    <property type="entry name" value="S2P-M50_PDZ_RseP-like"/>
    <property type="match status" value="1"/>
</dbReference>
<keyword evidence="4 13" id="KW-0645">Protease</keyword>
<proteinExistence type="inferred from homology"/>
<comment type="caution">
    <text evidence="13">The sequence shown here is derived from an EMBL/GenBank/DDBJ whole genome shotgun (WGS) entry which is preliminary data.</text>
</comment>
<dbReference type="Gene3D" id="2.30.42.10">
    <property type="match status" value="1"/>
</dbReference>
<comment type="similarity">
    <text evidence="3 11">Belongs to the peptidase M50B family.</text>
</comment>
<evidence type="ECO:0000256" key="10">
    <source>
        <dbReference type="ARBA" id="ARBA00023136"/>
    </source>
</evidence>
<comment type="subcellular location">
    <subcellularLocation>
        <location evidence="2">Membrane</location>
        <topology evidence="2">Multi-pass membrane protein</topology>
    </subcellularLocation>
</comment>
<feature type="transmembrane region" description="Helical" evidence="11">
    <location>
        <begin position="270"/>
        <end position="290"/>
    </location>
</feature>
<feature type="transmembrane region" description="Helical" evidence="11">
    <location>
        <begin position="320"/>
        <end position="338"/>
    </location>
</feature>
<dbReference type="PANTHER" id="PTHR42837:SF2">
    <property type="entry name" value="MEMBRANE METALLOPROTEASE ARASP2, CHLOROPLASTIC-RELATED"/>
    <property type="match status" value="1"/>
</dbReference>
<protein>
    <recommendedName>
        <fullName evidence="11">Zinc metalloprotease</fullName>
        <ecNumber evidence="11">3.4.24.-</ecNumber>
    </recommendedName>
</protein>
<evidence type="ECO:0000256" key="2">
    <source>
        <dbReference type="ARBA" id="ARBA00004141"/>
    </source>
</evidence>
<evidence type="ECO:0000256" key="7">
    <source>
        <dbReference type="ARBA" id="ARBA00022833"/>
    </source>
</evidence>
<evidence type="ECO:0000256" key="8">
    <source>
        <dbReference type="ARBA" id="ARBA00022989"/>
    </source>
</evidence>
<dbReference type="InterPro" id="IPR036034">
    <property type="entry name" value="PDZ_sf"/>
</dbReference>
<dbReference type="NCBIfam" id="TIGR00054">
    <property type="entry name" value="RIP metalloprotease RseP"/>
    <property type="match status" value="1"/>
</dbReference>
<dbReference type="Pfam" id="PF17820">
    <property type="entry name" value="PDZ_6"/>
    <property type="match status" value="1"/>
</dbReference>
<keyword evidence="9 11" id="KW-0482">Metalloprotease</keyword>
<evidence type="ECO:0000313" key="14">
    <source>
        <dbReference type="Proteomes" id="UP000076268"/>
    </source>
</evidence>
<evidence type="ECO:0000256" key="3">
    <source>
        <dbReference type="ARBA" id="ARBA00007931"/>
    </source>
</evidence>
<dbReference type="PANTHER" id="PTHR42837">
    <property type="entry name" value="REGULATOR OF SIGMA-E PROTEASE RSEP"/>
    <property type="match status" value="1"/>
</dbReference>
<dbReference type="InterPro" id="IPR041489">
    <property type="entry name" value="PDZ_6"/>
</dbReference>
<dbReference type="SMART" id="SM00228">
    <property type="entry name" value="PDZ"/>
    <property type="match status" value="1"/>
</dbReference>
<organism evidence="13 14">
    <name type="scientific">Anaerosporomusa subterranea</name>
    <dbReference type="NCBI Taxonomy" id="1794912"/>
    <lineage>
        <taxon>Bacteria</taxon>
        <taxon>Bacillati</taxon>
        <taxon>Bacillota</taxon>
        <taxon>Negativicutes</taxon>
        <taxon>Acetonemataceae</taxon>
        <taxon>Anaerosporomusa</taxon>
    </lineage>
</organism>
<dbReference type="GO" id="GO:0016020">
    <property type="term" value="C:membrane"/>
    <property type="evidence" value="ECO:0007669"/>
    <property type="project" value="UniProtKB-SubCell"/>
</dbReference>
<comment type="cofactor">
    <cofactor evidence="1 11">
        <name>Zn(2+)</name>
        <dbReference type="ChEBI" id="CHEBI:29105"/>
    </cofactor>
</comment>
<keyword evidence="11" id="KW-0479">Metal-binding</keyword>
<dbReference type="EC" id="3.4.24.-" evidence="11"/>
<dbReference type="Proteomes" id="UP000076268">
    <property type="component" value="Unassembled WGS sequence"/>
</dbReference>
<dbReference type="GO" id="GO:0046872">
    <property type="term" value="F:metal ion binding"/>
    <property type="evidence" value="ECO:0007669"/>
    <property type="project" value="UniProtKB-KW"/>
</dbReference>
<feature type="domain" description="PDZ" evidence="12">
    <location>
        <begin position="109"/>
        <end position="185"/>
    </location>
</feature>
<dbReference type="SUPFAM" id="SSF50156">
    <property type="entry name" value="PDZ domain-like"/>
    <property type="match status" value="1"/>
</dbReference>
<keyword evidence="6 11" id="KW-0378">Hydrolase</keyword>
<keyword evidence="8 11" id="KW-1133">Transmembrane helix</keyword>
<evidence type="ECO:0000313" key="13">
    <source>
        <dbReference type="EMBL" id="KYZ77259.1"/>
    </source>
</evidence>
<dbReference type="EMBL" id="LSGP01000013">
    <property type="protein sequence ID" value="KYZ77259.1"/>
    <property type="molecule type" value="Genomic_DNA"/>
</dbReference>
<dbReference type="InterPro" id="IPR008915">
    <property type="entry name" value="Peptidase_M50"/>
</dbReference>
<dbReference type="GO" id="GO:0004222">
    <property type="term" value="F:metalloendopeptidase activity"/>
    <property type="evidence" value="ECO:0007669"/>
    <property type="project" value="InterPro"/>
</dbReference>
<feature type="transmembrane region" description="Helical" evidence="11">
    <location>
        <begin position="91"/>
        <end position="118"/>
    </location>
</feature>
<evidence type="ECO:0000256" key="11">
    <source>
        <dbReference type="RuleBase" id="RU362031"/>
    </source>
</evidence>
<gene>
    <name evidence="13" type="ORF">AXX12_03760</name>
</gene>
<accession>A0A154BTK1</accession>
<dbReference type="STRING" id="1794912.AXX12_03760"/>
<dbReference type="GO" id="GO:0006508">
    <property type="term" value="P:proteolysis"/>
    <property type="evidence" value="ECO:0007669"/>
    <property type="project" value="UniProtKB-KW"/>
</dbReference>
<reference evidence="13 14" key="1">
    <citation type="submission" date="2016-02" db="EMBL/GenBank/DDBJ databases">
        <title>Anaerosporomusa subterraneum gen. nov., sp. nov., a spore-forming obligate anaerobe isolated from saprolite.</title>
        <authorList>
            <person name="Choi J.K."/>
            <person name="Shah M."/>
            <person name="Yee N."/>
        </authorList>
    </citation>
    <scope>NUCLEOTIDE SEQUENCE [LARGE SCALE GENOMIC DNA]</scope>
    <source>
        <strain evidence="13 14">RU4</strain>
    </source>
</reference>
<name>A0A154BTK1_ANASB</name>
<sequence>MVALLSTTVLATIFVFGLLVMVHELGHFISAKLVGMGVHEFAIGFGPKIISKKIGDTVYSLRLIPLGGFNKIAGMDPDEPQDEKSFQTKPIWARMLVIISGSAMNFALPVLLFTMVFLTTGIDIPSNEPIMGTIMADKPASRANFQPGDKIKTINGQNVDSWKNFVAIVQDNAGNELTIVFERNGVAGKTTIKPEYDEKANRGIIGVMPLIEHRQPGAIESVTLAIKQTYMLAAAMLAGIVQMITGQAPADVAGPIGVAQMAGQVAQLGFIPLLQFAAFLSINLGLINLLPVPVLDGGHVVTLAIEAIRRKPLEKGSMQFIQMIGFSLLILLMLLATFKDLTRLKLF</sequence>
<evidence type="ECO:0000256" key="1">
    <source>
        <dbReference type="ARBA" id="ARBA00001947"/>
    </source>
</evidence>
<dbReference type="AlphaFoldDB" id="A0A154BTK1"/>
<evidence type="ECO:0000256" key="4">
    <source>
        <dbReference type="ARBA" id="ARBA00022670"/>
    </source>
</evidence>
<evidence type="ECO:0000256" key="5">
    <source>
        <dbReference type="ARBA" id="ARBA00022692"/>
    </source>
</evidence>
<dbReference type="OrthoDB" id="9782003at2"/>
<keyword evidence="14" id="KW-1185">Reference proteome</keyword>
<evidence type="ECO:0000256" key="6">
    <source>
        <dbReference type="ARBA" id="ARBA00022801"/>
    </source>
</evidence>
<dbReference type="InterPro" id="IPR004387">
    <property type="entry name" value="Pept_M50_Zn"/>
</dbReference>
<keyword evidence="10 11" id="KW-0472">Membrane</keyword>
<evidence type="ECO:0000256" key="9">
    <source>
        <dbReference type="ARBA" id="ARBA00023049"/>
    </source>
</evidence>
<dbReference type="InterPro" id="IPR001478">
    <property type="entry name" value="PDZ"/>
</dbReference>
<keyword evidence="5 11" id="KW-0812">Transmembrane</keyword>
<dbReference type="CDD" id="cd23081">
    <property type="entry name" value="cpPDZ_EcRseP-like"/>
    <property type="match status" value="1"/>
</dbReference>
<dbReference type="Pfam" id="PF02163">
    <property type="entry name" value="Peptidase_M50"/>
    <property type="match status" value="1"/>
</dbReference>